<feature type="transmembrane region" description="Helical" evidence="5">
    <location>
        <begin position="391"/>
        <end position="410"/>
    </location>
</feature>
<reference evidence="7" key="2">
    <citation type="submission" date="2025-09" db="UniProtKB">
        <authorList>
            <consortium name="Ensembl"/>
        </authorList>
    </citation>
    <scope>IDENTIFICATION</scope>
</reference>
<dbReference type="OMA" id="WTSIPTI"/>
<feature type="transmembrane region" description="Helical" evidence="5">
    <location>
        <begin position="363"/>
        <end position="384"/>
    </location>
</feature>
<dbReference type="InterPro" id="IPR005828">
    <property type="entry name" value="MFS_sugar_transport-like"/>
</dbReference>
<dbReference type="PROSITE" id="PS00216">
    <property type="entry name" value="SUGAR_TRANSPORT_1"/>
    <property type="match status" value="1"/>
</dbReference>
<dbReference type="GO" id="GO:0016020">
    <property type="term" value="C:membrane"/>
    <property type="evidence" value="ECO:0007669"/>
    <property type="project" value="UniProtKB-SubCell"/>
</dbReference>
<feature type="transmembrane region" description="Helical" evidence="5">
    <location>
        <begin position="452"/>
        <end position="470"/>
    </location>
</feature>
<evidence type="ECO:0000313" key="7">
    <source>
        <dbReference type="Ensembl" id="ENSMMOP00000008566.1"/>
    </source>
</evidence>
<feature type="transmembrane region" description="Helical" evidence="5">
    <location>
        <begin position="165"/>
        <end position="183"/>
    </location>
</feature>
<feature type="transmembrane region" description="Helical" evidence="5">
    <location>
        <begin position="476"/>
        <end position="499"/>
    </location>
</feature>
<feature type="transmembrane region" description="Helical" evidence="5">
    <location>
        <begin position="141"/>
        <end position="158"/>
    </location>
</feature>
<keyword evidence="2 5" id="KW-0812">Transmembrane</keyword>
<dbReference type="Pfam" id="PF00083">
    <property type="entry name" value="Sugar_tr"/>
    <property type="match status" value="1"/>
</dbReference>
<dbReference type="Proteomes" id="UP000261620">
    <property type="component" value="Unplaced"/>
</dbReference>
<dbReference type="PROSITE" id="PS50850">
    <property type="entry name" value="MFS"/>
    <property type="match status" value="1"/>
</dbReference>
<dbReference type="Ensembl" id="ENSMMOT00000008720.1">
    <property type="protein sequence ID" value="ENSMMOP00000008566.1"/>
    <property type="gene ID" value="ENSMMOG00000006612.1"/>
</dbReference>
<feature type="transmembrane region" description="Helical" evidence="5">
    <location>
        <begin position="21"/>
        <end position="41"/>
    </location>
</feature>
<dbReference type="InterPro" id="IPR005829">
    <property type="entry name" value="Sugar_transporter_CS"/>
</dbReference>
<dbReference type="SUPFAM" id="SSF103473">
    <property type="entry name" value="MFS general substrate transporter"/>
    <property type="match status" value="1"/>
</dbReference>
<feature type="transmembrane region" description="Helical" evidence="5">
    <location>
        <begin position="221"/>
        <end position="245"/>
    </location>
</feature>
<dbReference type="InterPro" id="IPR036259">
    <property type="entry name" value="MFS_trans_sf"/>
</dbReference>
<keyword evidence="4 5" id="KW-0472">Membrane</keyword>
<feature type="transmembrane region" description="Helical" evidence="5">
    <location>
        <begin position="189"/>
        <end position="209"/>
    </location>
</feature>
<reference evidence="7" key="1">
    <citation type="submission" date="2025-08" db="UniProtKB">
        <authorList>
            <consortium name="Ensembl"/>
        </authorList>
    </citation>
    <scope>IDENTIFICATION</scope>
</reference>
<proteinExistence type="predicted"/>
<evidence type="ECO:0000259" key="6">
    <source>
        <dbReference type="PROSITE" id="PS50850"/>
    </source>
</evidence>
<evidence type="ECO:0000256" key="5">
    <source>
        <dbReference type="SAM" id="Phobius"/>
    </source>
</evidence>
<evidence type="ECO:0000256" key="1">
    <source>
        <dbReference type="ARBA" id="ARBA00004141"/>
    </source>
</evidence>
<evidence type="ECO:0000256" key="4">
    <source>
        <dbReference type="ARBA" id="ARBA00023136"/>
    </source>
</evidence>
<dbReference type="PANTHER" id="PTHR24064">
    <property type="entry name" value="SOLUTE CARRIER FAMILY 22 MEMBER"/>
    <property type="match status" value="1"/>
</dbReference>
<dbReference type="STRING" id="94237.ENSMMOP00000008566"/>
<dbReference type="InterPro" id="IPR020846">
    <property type="entry name" value="MFS_dom"/>
</dbReference>
<comment type="subcellular location">
    <subcellularLocation>
        <location evidence="1">Membrane</location>
        <topology evidence="1">Multi-pass membrane protein</topology>
    </subcellularLocation>
</comment>
<name>A0A3Q3VYV8_MOLML</name>
<feature type="domain" description="Major facilitator superfamily (MFS) profile" evidence="6">
    <location>
        <begin position="95"/>
        <end position="504"/>
    </location>
</feature>
<evidence type="ECO:0000256" key="2">
    <source>
        <dbReference type="ARBA" id="ARBA00022692"/>
    </source>
</evidence>
<dbReference type="Gene3D" id="1.20.1250.20">
    <property type="entry name" value="MFS general substrate transporter like domains"/>
    <property type="match status" value="1"/>
</dbReference>
<evidence type="ECO:0000256" key="3">
    <source>
        <dbReference type="ARBA" id="ARBA00022989"/>
    </source>
</evidence>
<accession>A0A3Q3VYV8</accession>
<dbReference type="GO" id="GO:0022857">
    <property type="term" value="F:transmembrane transporter activity"/>
    <property type="evidence" value="ECO:0007669"/>
    <property type="project" value="InterPro"/>
</dbReference>
<feature type="transmembrane region" description="Helical" evidence="5">
    <location>
        <begin position="251"/>
        <end position="271"/>
    </location>
</feature>
<evidence type="ECO:0000313" key="8">
    <source>
        <dbReference type="Proteomes" id="UP000261620"/>
    </source>
</evidence>
<organism evidence="7 8">
    <name type="scientific">Mola mola</name>
    <name type="common">Ocean sunfish</name>
    <name type="synonym">Tetraodon mola</name>
    <dbReference type="NCBI Taxonomy" id="94237"/>
    <lineage>
        <taxon>Eukaryota</taxon>
        <taxon>Metazoa</taxon>
        <taxon>Chordata</taxon>
        <taxon>Craniata</taxon>
        <taxon>Vertebrata</taxon>
        <taxon>Euteleostomi</taxon>
        <taxon>Actinopterygii</taxon>
        <taxon>Neopterygii</taxon>
        <taxon>Teleostei</taxon>
        <taxon>Neoteleostei</taxon>
        <taxon>Acanthomorphata</taxon>
        <taxon>Eupercaria</taxon>
        <taxon>Tetraodontiformes</taxon>
        <taxon>Molidae</taxon>
        <taxon>Mola</taxon>
    </lineage>
</organism>
<keyword evidence="3 5" id="KW-1133">Transmembrane helix</keyword>
<feature type="transmembrane region" description="Helical" evidence="5">
    <location>
        <begin position="334"/>
        <end position="351"/>
    </location>
</feature>
<dbReference type="AlphaFoldDB" id="A0A3Q3VYV8"/>
<feature type="transmembrane region" description="Helical" evidence="5">
    <location>
        <begin position="416"/>
        <end position="440"/>
    </location>
</feature>
<sequence>MTNFGQILKEIGEFGLFQKRLVFALCIPSLFVAFDVIGQVFTGMRFQHHCKTDWILELEPTMTEDRQKNLTIPMDKDGRFESCTMFTPVDWDLETIEAYGINSTTGCINGSEFELPEGASSIVTEFNLVCDRSSLIEASQSIYMAGLFVGALVLGQMADRFGRRFVVLLSLFLLLVFGVGTGFSPNVYVYMTLKFLSGISISGIVANAFVIGGEWSDSSKFALCTIICHSSFPVGLMIMSGIAYLIRNWRILQLVLFSPLVFVLGIFYWILPESARWLITQGRKARAIKEIRRAARVNGTKVSEDLLNKLECEGTSKRGSMLDIFRITYLRNRAFIMSFVWFGTSLMYYGLSLNVGNFGLNIYLTQFIFGVVELPARLGCLPLLQRFGRKLCQTGVLWFGGCACLAILATPRDLPVMITVIAVVGKFAATASFSTVYVYTAELYPTTLRQNGVGLNSMCARVAGILAPLIRLLDVYHYTIPMLIYGIIPIAAGAFCLMLPETGNVELQDHVDPGCLKKNYGTFQCKPHSQSMGVENLNIIHVFLKITPVWSLFTLVTD</sequence>
<keyword evidence="8" id="KW-1185">Reference proteome</keyword>
<protein>
    <recommendedName>
        <fullName evidence="6">Major facilitator superfamily (MFS) profile domain-containing protein</fullName>
    </recommendedName>
</protein>